<evidence type="ECO:0000256" key="2">
    <source>
        <dbReference type="SAM" id="Phobius"/>
    </source>
</evidence>
<feature type="transmembrane region" description="Helical" evidence="2">
    <location>
        <begin position="681"/>
        <end position="703"/>
    </location>
</feature>
<dbReference type="Pfam" id="PF01841">
    <property type="entry name" value="Transglut_core"/>
    <property type="match status" value="1"/>
</dbReference>
<protein>
    <submittedName>
        <fullName evidence="4">Transglutaminase-like superfamily protein</fullName>
    </submittedName>
</protein>
<evidence type="ECO:0000313" key="5">
    <source>
        <dbReference type="Proteomes" id="UP000198838"/>
    </source>
</evidence>
<reference evidence="4 5" key="1">
    <citation type="submission" date="2016-10" db="EMBL/GenBank/DDBJ databases">
        <authorList>
            <person name="de Groot N.N."/>
        </authorList>
    </citation>
    <scope>NUCLEOTIDE SEQUENCE [LARGE SCALE GENOMIC DNA]</scope>
    <source>
        <strain evidence="4 5">DSM 5522</strain>
    </source>
</reference>
<dbReference type="InterPro" id="IPR038765">
    <property type="entry name" value="Papain-like_cys_pep_sf"/>
</dbReference>
<dbReference type="RefSeq" id="WP_092870594.1">
    <property type="nucleotide sequence ID" value="NZ_FOJY01000003.1"/>
</dbReference>
<evidence type="ECO:0000256" key="1">
    <source>
        <dbReference type="SAM" id="MobiDB-lite"/>
    </source>
</evidence>
<feature type="transmembrane region" description="Helical" evidence="2">
    <location>
        <begin position="135"/>
        <end position="154"/>
    </location>
</feature>
<feature type="region of interest" description="Disordered" evidence="1">
    <location>
        <begin position="635"/>
        <end position="672"/>
    </location>
</feature>
<proteinExistence type="predicted"/>
<dbReference type="PANTHER" id="PTHR42736">
    <property type="entry name" value="PROTEIN-GLUTAMINE GAMMA-GLUTAMYLTRANSFERASE"/>
    <property type="match status" value="1"/>
</dbReference>
<keyword evidence="5" id="KW-1185">Reference proteome</keyword>
<feature type="transmembrane region" description="Helical" evidence="2">
    <location>
        <begin position="228"/>
        <end position="251"/>
    </location>
</feature>
<dbReference type="Proteomes" id="UP000198838">
    <property type="component" value="Unassembled WGS sequence"/>
</dbReference>
<dbReference type="PANTHER" id="PTHR42736:SF1">
    <property type="entry name" value="PROTEIN-GLUTAMINE GAMMA-GLUTAMYLTRANSFERASE"/>
    <property type="match status" value="1"/>
</dbReference>
<dbReference type="SUPFAM" id="SSF54001">
    <property type="entry name" value="Cysteine proteinases"/>
    <property type="match status" value="1"/>
</dbReference>
<feature type="compositionally biased region" description="Acidic residues" evidence="1">
    <location>
        <begin position="651"/>
        <end position="665"/>
    </location>
</feature>
<feature type="transmembrane region" description="Helical" evidence="2">
    <location>
        <begin position="161"/>
        <end position="182"/>
    </location>
</feature>
<gene>
    <name evidence="4" type="ORF">SAMN05216249_103127</name>
</gene>
<feature type="transmembrane region" description="Helical" evidence="2">
    <location>
        <begin position="79"/>
        <end position="97"/>
    </location>
</feature>
<dbReference type="OrthoDB" id="9804872at2"/>
<sequence>MKSKNITNSDSIAINIDDEILNKDYFGNLIIGSLLIAGFFISFFNVFETGLNNLENATIIVLSILVFGITTYENRLFKYVSYGIFGVFILLLAGLLLKMDFIYQGFLMTLNDVSDKIDVTFLKNLNRLKVTASDVYLMIFMVLFSIVCGFAVRAMLKKGRILILLIVNVFFAGLFLDTRIIVPKDSALTDFNGSIATFIGITLMVSAVLMSIIKHNMEKENTGSTNKVLFTVAATVFGISFLGFLAFYYLFGSQADLDSPVANLKESILNYIDDARYGGGVTDSMPQGNFIGLSKLELSEDMALKVTMSQPESLYLKGFTGSVYTGTGWKDLDSSVYFKNQDLFYWLAKDGFSSKTQLGSLNSKLLPFIAKDEEISDDTKSVLNAAASEPISVEVENVNAYSGCLYLPYELNSEVSDISGANNFSDALTLSKGITGCKKYSFATSKYLISSYPFIAGSYYKASEKKELKKYKKDEENYNKFVYENYLDVPKEADKAIEKVLGVKKIDTSKGKHYLYEDASALITDFLNNYITYSRRINTYKGSTDFLEDFLLSSAKGYSVHYATAAALMYRHLGIPSRYVEGYLITPGMERDATPGVAFKVKGASAHAWVEIYQDGIGWIPMEFTPPYVNIMERPSATMTSGKGGKGEGAGEAEEEEVTQEEEEKDPEKEKQEKQELAVKWTAIIGGSVLGLLILSYVVFFCLKRRELKKRLNSFKDVNVSVAIGHIYAYILDLLKYNKIIVKGGSHLLIKDQLEDTTDFDEVFKIVNEAVYSNHSLEENAREKLLGYLDKTRKYTLKKQNIFKKFKMRFVDFII</sequence>
<feature type="transmembrane region" description="Helical" evidence="2">
    <location>
        <begin position="25"/>
        <end position="47"/>
    </location>
</feature>
<keyword evidence="2" id="KW-0472">Membrane</keyword>
<dbReference type="InterPro" id="IPR002931">
    <property type="entry name" value="Transglutaminase-like"/>
</dbReference>
<organism evidence="4 5">
    <name type="scientific">Acetitomaculum ruminis DSM 5522</name>
    <dbReference type="NCBI Taxonomy" id="1120918"/>
    <lineage>
        <taxon>Bacteria</taxon>
        <taxon>Bacillati</taxon>
        <taxon>Bacillota</taxon>
        <taxon>Clostridia</taxon>
        <taxon>Lachnospirales</taxon>
        <taxon>Lachnospiraceae</taxon>
        <taxon>Acetitomaculum</taxon>
    </lineage>
</organism>
<dbReference type="Gene3D" id="3.10.620.30">
    <property type="match status" value="1"/>
</dbReference>
<name>A0A1I0W6U2_9FIRM</name>
<evidence type="ECO:0000313" key="4">
    <source>
        <dbReference type="EMBL" id="SFA84402.1"/>
    </source>
</evidence>
<keyword evidence="2" id="KW-1133">Transmembrane helix</keyword>
<dbReference type="SMART" id="SM00460">
    <property type="entry name" value="TGc"/>
    <property type="match status" value="1"/>
</dbReference>
<dbReference type="STRING" id="1120918.SAMN05216249_103127"/>
<accession>A0A1I0W6U2</accession>
<evidence type="ECO:0000259" key="3">
    <source>
        <dbReference type="SMART" id="SM00460"/>
    </source>
</evidence>
<dbReference type="AlphaFoldDB" id="A0A1I0W6U2"/>
<dbReference type="EMBL" id="FOJY01000003">
    <property type="protein sequence ID" value="SFA84402.1"/>
    <property type="molecule type" value="Genomic_DNA"/>
</dbReference>
<dbReference type="InterPro" id="IPR052901">
    <property type="entry name" value="Bact_TGase-like"/>
</dbReference>
<feature type="domain" description="Transglutaminase-like" evidence="3">
    <location>
        <begin position="551"/>
        <end position="626"/>
    </location>
</feature>
<keyword evidence="2" id="KW-0812">Transmembrane</keyword>
<feature type="transmembrane region" description="Helical" evidence="2">
    <location>
        <begin position="53"/>
        <end position="72"/>
    </location>
</feature>
<feature type="transmembrane region" description="Helical" evidence="2">
    <location>
        <begin position="194"/>
        <end position="216"/>
    </location>
</feature>